<keyword evidence="3" id="KW-1185">Reference proteome</keyword>
<evidence type="ECO:0000256" key="1">
    <source>
        <dbReference type="SAM" id="MobiDB-lite"/>
    </source>
</evidence>
<dbReference type="Proteomes" id="UP000187209">
    <property type="component" value="Unassembled WGS sequence"/>
</dbReference>
<evidence type="ECO:0000313" key="3">
    <source>
        <dbReference type="Proteomes" id="UP000187209"/>
    </source>
</evidence>
<proteinExistence type="predicted"/>
<feature type="region of interest" description="Disordered" evidence="1">
    <location>
        <begin position="1"/>
        <end position="55"/>
    </location>
</feature>
<feature type="compositionally biased region" description="Basic and acidic residues" evidence="1">
    <location>
        <begin position="1"/>
        <end position="11"/>
    </location>
</feature>
<organism evidence="2 3">
    <name type="scientific">Stentor coeruleus</name>
    <dbReference type="NCBI Taxonomy" id="5963"/>
    <lineage>
        <taxon>Eukaryota</taxon>
        <taxon>Sar</taxon>
        <taxon>Alveolata</taxon>
        <taxon>Ciliophora</taxon>
        <taxon>Postciliodesmatophora</taxon>
        <taxon>Heterotrichea</taxon>
        <taxon>Heterotrichida</taxon>
        <taxon>Stentoridae</taxon>
        <taxon>Stentor</taxon>
    </lineage>
</organism>
<feature type="compositionally biased region" description="Polar residues" evidence="1">
    <location>
        <begin position="12"/>
        <end position="38"/>
    </location>
</feature>
<dbReference type="EMBL" id="MPUH01000321">
    <property type="protein sequence ID" value="OMJ82963.1"/>
    <property type="molecule type" value="Genomic_DNA"/>
</dbReference>
<evidence type="ECO:0000313" key="2">
    <source>
        <dbReference type="EMBL" id="OMJ82963.1"/>
    </source>
</evidence>
<dbReference type="AlphaFoldDB" id="A0A1R2C1N0"/>
<feature type="compositionally biased region" description="Basic and acidic residues" evidence="1">
    <location>
        <begin position="39"/>
        <end position="55"/>
    </location>
</feature>
<protein>
    <submittedName>
        <fullName evidence="2">Uncharacterized protein</fullName>
    </submittedName>
</protein>
<comment type="caution">
    <text evidence="2">The sequence shown here is derived from an EMBL/GenBank/DDBJ whole genome shotgun (WGS) entry which is preliminary data.</text>
</comment>
<sequence>MSHLALKKDQRSQSIQNLPKSQLPTNNQIISRNRQSISEGRHSLMSNEDKSNRRYNEGSVYRQASRFNPFLSSSTNISSSISGSVEIIISDLEERIDSQSKLDLEPLDETSNETSDDPEIVMIQNIINQKKKLKCNGMEKNGLQKTIYQLQAMQQNEKINKEMNLYKLRLQILQAFRSGEY</sequence>
<gene>
    <name evidence="2" type="ORF">SteCoe_16239</name>
</gene>
<accession>A0A1R2C1N0</accession>
<name>A0A1R2C1N0_9CILI</name>
<reference evidence="2 3" key="1">
    <citation type="submission" date="2016-11" db="EMBL/GenBank/DDBJ databases">
        <title>The macronuclear genome of Stentor coeruleus: a giant cell with tiny introns.</title>
        <authorList>
            <person name="Slabodnick M."/>
            <person name="Ruby J.G."/>
            <person name="Reiff S.B."/>
            <person name="Swart E.C."/>
            <person name="Gosai S."/>
            <person name="Prabakaran S."/>
            <person name="Witkowska E."/>
            <person name="Larue G.E."/>
            <person name="Fisher S."/>
            <person name="Freeman R.M."/>
            <person name="Gunawardena J."/>
            <person name="Chu W."/>
            <person name="Stover N.A."/>
            <person name="Gregory B.D."/>
            <person name="Nowacki M."/>
            <person name="Derisi J."/>
            <person name="Roy S.W."/>
            <person name="Marshall W.F."/>
            <person name="Sood P."/>
        </authorList>
    </citation>
    <scope>NUCLEOTIDE SEQUENCE [LARGE SCALE GENOMIC DNA]</scope>
    <source>
        <strain evidence="2">WM001</strain>
    </source>
</reference>